<accession>A0A8J2FT95</accession>
<sequence length="40" mass="4117">MGKEGRLAFPAGELPSGTVIVDAEVAPTGWGSSDARVCKR</sequence>
<reference evidence="1" key="1">
    <citation type="submission" date="2021-02" db="EMBL/GenBank/DDBJ databases">
        <authorList>
            <person name="Cremers G."/>
            <person name="Picone N."/>
        </authorList>
    </citation>
    <scope>NUCLEOTIDE SEQUENCE</scope>
    <source>
        <strain evidence="1">PQ17</strain>
    </source>
</reference>
<keyword evidence="2" id="KW-1185">Reference proteome</keyword>
<comment type="caution">
    <text evidence="1">The sequence shown here is derived from an EMBL/GenBank/DDBJ whole genome shotgun (WGS) entry which is preliminary data.</text>
</comment>
<proteinExistence type="predicted"/>
<gene>
    <name evidence="1" type="ORF">MPNT_60027</name>
</gene>
<evidence type="ECO:0000313" key="2">
    <source>
        <dbReference type="Proteomes" id="UP000663859"/>
    </source>
</evidence>
<organism evidence="1 2">
    <name type="scientific">Candidatus Methylacidithermus pantelleriae</name>
    <dbReference type="NCBI Taxonomy" id="2744239"/>
    <lineage>
        <taxon>Bacteria</taxon>
        <taxon>Pseudomonadati</taxon>
        <taxon>Verrucomicrobiota</taxon>
        <taxon>Methylacidiphilae</taxon>
        <taxon>Methylacidiphilales</taxon>
        <taxon>Methylacidiphilaceae</taxon>
        <taxon>Candidatus Methylacidithermus</taxon>
    </lineage>
</organism>
<dbReference type="AlphaFoldDB" id="A0A8J2FT95"/>
<protein>
    <submittedName>
        <fullName evidence="1">Uncharacterized protein</fullName>
    </submittedName>
</protein>
<dbReference type="Proteomes" id="UP000663859">
    <property type="component" value="Unassembled WGS sequence"/>
</dbReference>
<dbReference type="EMBL" id="CAJNOB010000056">
    <property type="protein sequence ID" value="CAF0703543.1"/>
    <property type="molecule type" value="Genomic_DNA"/>
</dbReference>
<name>A0A8J2FT95_9BACT</name>
<evidence type="ECO:0000313" key="1">
    <source>
        <dbReference type="EMBL" id="CAF0703543.1"/>
    </source>
</evidence>